<dbReference type="Proteomes" id="UP000749559">
    <property type="component" value="Unassembled WGS sequence"/>
</dbReference>
<dbReference type="PANTHER" id="PTHR47018">
    <property type="entry name" value="CXC DOMAIN-CONTAINING PROTEIN-RELATED"/>
    <property type="match status" value="1"/>
</dbReference>
<gene>
    <name evidence="1" type="ORF">OFUS_LOCUS3489</name>
</gene>
<evidence type="ECO:0000313" key="2">
    <source>
        <dbReference type="Proteomes" id="UP000749559"/>
    </source>
</evidence>
<dbReference type="AlphaFoldDB" id="A0A8J1TEU0"/>
<accession>A0A8J1TEU0</accession>
<keyword evidence="2" id="KW-1185">Reference proteome</keyword>
<reference evidence="1" key="1">
    <citation type="submission" date="2022-03" db="EMBL/GenBank/DDBJ databases">
        <authorList>
            <person name="Martin C."/>
        </authorList>
    </citation>
    <scope>NUCLEOTIDE SEQUENCE</scope>
</reference>
<dbReference type="PANTHER" id="PTHR47018:SF1">
    <property type="entry name" value="TESMIN_TSO1-LIKE CXC DOMAIN-CONTAINING PROTEIN"/>
    <property type="match status" value="1"/>
</dbReference>
<organism evidence="1 2">
    <name type="scientific">Owenia fusiformis</name>
    <name type="common">Polychaete worm</name>
    <dbReference type="NCBI Taxonomy" id="6347"/>
    <lineage>
        <taxon>Eukaryota</taxon>
        <taxon>Metazoa</taxon>
        <taxon>Spiralia</taxon>
        <taxon>Lophotrochozoa</taxon>
        <taxon>Annelida</taxon>
        <taxon>Polychaeta</taxon>
        <taxon>Sedentaria</taxon>
        <taxon>Canalipalpata</taxon>
        <taxon>Sabellida</taxon>
        <taxon>Oweniida</taxon>
        <taxon>Oweniidae</taxon>
        <taxon>Owenia</taxon>
    </lineage>
</organism>
<protein>
    <submittedName>
        <fullName evidence="1">Uncharacterized protein</fullName>
    </submittedName>
</protein>
<dbReference type="EMBL" id="CAIIXF020000002">
    <property type="protein sequence ID" value="CAH1776304.1"/>
    <property type="molecule type" value="Genomic_DNA"/>
</dbReference>
<dbReference type="OrthoDB" id="6138802at2759"/>
<evidence type="ECO:0000313" key="1">
    <source>
        <dbReference type="EMBL" id="CAH1776304.1"/>
    </source>
</evidence>
<name>A0A8J1TEU0_OWEFU</name>
<sequence length="118" mass="13186">MDIIKIAVKTLNPNQVPVIAADQLLYSLLKQIQWSYRATHDDFGGLHIEAAFECTIGNWLRDSGWTNALTQAKVATSGTADSFLKASHITRTRWAHQVSACALYNLMKRAHAIYLQVT</sequence>
<proteinExistence type="predicted"/>
<comment type="caution">
    <text evidence="1">The sequence shown here is derived from an EMBL/GenBank/DDBJ whole genome shotgun (WGS) entry which is preliminary data.</text>
</comment>